<keyword evidence="3" id="KW-1185">Reference proteome</keyword>
<dbReference type="AlphaFoldDB" id="A0A9P4R815"/>
<feature type="compositionally biased region" description="Basic and acidic residues" evidence="1">
    <location>
        <begin position="15"/>
        <end position="25"/>
    </location>
</feature>
<reference evidence="2" key="1">
    <citation type="journal article" date="2020" name="Stud. Mycol.">
        <title>101 Dothideomycetes genomes: a test case for predicting lifestyles and emergence of pathogens.</title>
        <authorList>
            <person name="Haridas S."/>
            <person name="Albert R."/>
            <person name="Binder M."/>
            <person name="Bloem J."/>
            <person name="Labutti K."/>
            <person name="Salamov A."/>
            <person name="Andreopoulos B."/>
            <person name="Baker S."/>
            <person name="Barry K."/>
            <person name="Bills G."/>
            <person name="Bluhm B."/>
            <person name="Cannon C."/>
            <person name="Castanera R."/>
            <person name="Culley D."/>
            <person name="Daum C."/>
            <person name="Ezra D."/>
            <person name="Gonzalez J."/>
            <person name="Henrissat B."/>
            <person name="Kuo A."/>
            <person name="Liang C."/>
            <person name="Lipzen A."/>
            <person name="Lutzoni F."/>
            <person name="Magnuson J."/>
            <person name="Mondo S."/>
            <person name="Nolan M."/>
            <person name="Ohm R."/>
            <person name="Pangilinan J."/>
            <person name="Park H.-J."/>
            <person name="Ramirez L."/>
            <person name="Alfaro M."/>
            <person name="Sun H."/>
            <person name="Tritt A."/>
            <person name="Yoshinaga Y."/>
            <person name="Zwiers L.-H."/>
            <person name="Turgeon B."/>
            <person name="Goodwin S."/>
            <person name="Spatafora J."/>
            <person name="Crous P."/>
            <person name="Grigoriev I."/>
        </authorList>
    </citation>
    <scope>NUCLEOTIDE SEQUENCE</scope>
    <source>
        <strain evidence="2">CBS 125425</strain>
    </source>
</reference>
<gene>
    <name evidence="2" type="ORF">EJ04DRAFT_573770</name>
</gene>
<dbReference type="EMBL" id="ML996108">
    <property type="protein sequence ID" value="KAF2738626.1"/>
    <property type="molecule type" value="Genomic_DNA"/>
</dbReference>
<evidence type="ECO:0000313" key="3">
    <source>
        <dbReference type="Proteomes" id="UP000799444"/>
    </source>
</evidence>
<organism evidence="2 3">
    <name type="scientific">Polyplosphaeria fusca</name>
    <dbReference type="NCBI Taxonomy" id="682080"/>
    <lineage>
        <taxon>Eukaryota</taxon>
        <taxon>Fungi</taxon>
        <taxon>Dikarya</taxon>
        <taxon>Ascomycota</taxon>
        <taxon>Pezizomycotina</taxon>
        <taxon>Dothideomycetes</taxon>
        <taxon>Pleosporomycetidae</taxon>
        <taxon>Pleosporales</taxon>
        <taxon>Tetraplosphaeriaceae</taxon>
        <taxon>Polyplosphaeria</taxon>
    </lineage>
</organism>
<feature type="region of interest" description="Disordered" evidence="1">
    <location>
        <begin position="1"/>
        <end position="77"/>
    </location>
</feature>
<comment type="caution">
    <text evidence="2">The sequence shown here is derived from an EMBL/GenBank/DDBJ whole genome shotgun (WGS) entry which is preliminary data.</text>
</comment>
<dbReference type="OrthoDB" id="4121058at2759"/>
<accession>A0A9P4R815</accession>
<evidence type="ECO:0000313" key="2">
    <source>
        <dbReference type="EMBL" id="KAF2738626.1"/>
    </source>
</evidence>
<name>A0A9P4R815_9PLEO</name>
<proteinExistence type="predicted"/>
<protein>
    <submittedName>
        <fullName evidence="2">Uncharacterized protein</fullName>
    </submittedName>
</protein>
<dbReference type="Proteomes" id="UP000799444">
    <property type="component" value="Unassembled WGS sequence"/>
</dbReference>
<evidence type="ECO:0000256" key="1">
    <source>
        <dbReference type="SAM" id="MobiDB-lite"/>
    </source>
</evidence>
<sequence length="193" mass="21862">MREDWKALQWPMHETPTKSRVKVESDFPESFDTSLSATPASRKIKQESGVPPASFRSRLSSTPGFGKVKKEPKEDTPSPYVSLDTFSGVYKIDCPAIAEQFYEDGTTSLRLSLLQDFHRGVWWVELSWTSWRTLFLMNPGPVMLNKSCSLGWRMREDSGELKFGRRCTGNITFNSDGTLQGALFNAFFADNTI</sequence>